<gene>
    <name evidence="3" type="ORF">GIB67_012045</name>
</gene>
<dbReference type="EMBL" id="JACGCM010001854">
    <property type="protein sequence ID" value="KAF6148270.1"/>
    <property type="molecule type" value="Genomic_DNA"/>
</dbReference>
<dbReference type="Proteomes" id="UP000541444">
    <property type="component" value="Unassembled WGS sequence"/>
</dbReference>
<keyword evidence="4" id="KW-1185">Reference proteome</keyword>
<feature type="signal peptide" evidence="2">
    <location>
        <begin position="1"/>
        <end position="23"/>
    </location>
</feature>
<dbReference type="AlphaFoldDB" id="A0A7J7M0D5"/>
<comment type="similarity">
    <text evidence="1">Belongs to the GASA family.</text>
</comment>
<keyword evidence="2" id="KW-0732">Signal</keyword>
<accession>A0A7J7M0D5</accession>
<dbReference type="OrthoDB" id="1886938at2759"/>
<organism evidence="3 4">
    <name type="scientific">Kingdonia uniflora</name>
    <dbReference type="NCBI Taxonomy" id="39325"/>
    <lineage>
        <taxon>Eukaryota</taxon>
        <taxon>Viridiplantae</taxon>
        <taxon>Streptophyta</taxon>
        <taxon>Embryophyta</taxon>
        <taxon>Tracheophyta</taxon>
        <taxon>Spermatophyta</taxon>
        <taxon>Magnoliopsida</taxon>
        <taxon>Ranunculales</taxon>
        <taxon>Circaeasteraceae</taxon>
        <taxon>Kingdonia</taxon>
    </lineage>
</organism>
<evidence type="ECO:0000313" key="4">
    <source>
        <dbReference type="Proteomes" id="UP000541444"/>
    </source>
</evidence>
<dbReference type="Pfam" id="PF02704">
    <property type="entry name" value="GASA"/>
    <property type="match status" value="1"/>
</dbReference>
<dbReference type="InterPro" id="IPR003854">
    <property type="entry name" value="GASA"/>
</dbReference>
<sequence>MATMGRVVAIVLLALLAISLIQSVQVSASEYQIESRQGRDGNGSLRSYQCPGRCSTRCSKVGHHHQTCMELCQKCCSKCLCVPPGTFGNKAMCSCYNNWKTREGGPKCP</sequence>
<proteinExistence type="inferred from homology"/>
<evidence type="ECO:0000256" key="2">
    <source>
        <dbReference type="SAM" id="SignalP"/>
    </source>
</evidence>
<evidence type="ECO:0000256" key="1">
    <source>
        <dbReference type="ARBA" id="ARBA00010582"/>
    </source>
</evidence>
<dbReference type="PANTHER" id="PTHR23201:SF137">
    <property type="entry name" value="GIBBERELLIN-REGULATED FAMILY PROTEIN"/>
    <property type="match status" value="1"/>
</dbReference>
<feature type="chain" id="PRO_5029789210" evidence="2">
    <location>
        <begin position="24"/>
        <end position="109"/>
    </location>
</feature>
<name>A0A7J7M0D5_9MAGN</name>
<protein>
    <submittedName>
        <fullName evidence="3">Uncharacterized protein</fullName>
    </submittedName>
</protein>
<comment type="caution">
    <text evidence="3">The sequence shown here is derived from an EMBL/GenBank/DDBJ whole genome shotgun (WGS) entry which is preliminary data.</text>
</comment>
<dbReference type="PANTHER" id="PTHR23201">
    <property type="entry name" value="EXTENSIN, PROLINE-RICH PROTEIN"/>
    <property type="match status" value="1"/>
</dbReference>
<reference evidence="3 4" key="1">
    <citation type="journal article" date="2020" name="IScience">
        <title>Genome Sequencing of the Endangered Kingdonia uniflora (Circaeasteraceae, Ranunculales) Reveals Potential Mechanisms of Evolutionary Specialization.</title>
        <authorList>
            <person name="Sun Y."/>
            <person name="Deng T."/>
            <person name="Zhang A."/>
            <person name="Moore M.J."/>
            <person name="Landis J.B."/>
            <person name="Lin N."/>
            <person name="Zhang H."/>
            <person name="Zhang X."/>
            <person name="Huang J."/>
            <person name="Zhang X."/>
            <person name="Sun H."/>
            <person name="Wang H."/>
        </authorList>
    </citation>
    <scope>NUCLEOTIDE SEQUENCE [LARGE SCALE GENOMIC DNA]</scope>
    <source>
        <strain evidence="3">TB1705</strain>
        <tissue evidence="3">Leaf</tissue>
    </source>
</reference>
<evidence type="ECO:0000313" key="3">
    <source>
        <dbReference type="EMBL" id="KAF6148270.1"/>
    </source>
</evidence>